<dbReference type="EMBL" id="JACGWO010000001">
    <property type="protein sequence ID" value="KAK4437380.1"/>
    <property type="molecule type" value="Genomic_DNA"/>
</dbReference>
<keyword evidence="2" id="KW-1185">Reference proteome</keyword>
<organism evidence="1 2">
    <name type="scientific">Sesamum alatum</name>
    <dbReference type="NCBI Taxonomy" id="300844"/>
    <lineage>
        <taxon>Eukaryota</taxon>
        <taxon>Viridiplantae</taxon>
        <taxon>Streptophyta</taxon>
        <taxon>Embryophyta</taxon>
        <taxon>Tracheophyta</taxon>
        <taxon>Spermatophyta</taxon>
        <taxon>Magnoliopsida</taxon>
        <taxon>eudicotyledons</taxon>
        <taxon>Gunneridae</taxon>
        <taxon>Pentapetalae</taxon>
        <taxon>asterids</taxon>
        <taxon>lamiids</taxon>
        <taxon>Lamiales</taxon>
        <taxon>Pedaliaceae</taxon>
        <taxon>Sesamum</taxon>
    </lineage>
</organism>
<reference evidence="1" key="1">
    <citation type="submission" date="2020-06" db="EMBL/GenBank/DDBJ databases">
        <authorList>
            <person name="Li T."/>
            <person name="Hu X."/>
            <person name="Zhang T."/>
            <person name="Song X."/>
            <person name="Zhang H."/>
            <person name="Dai N."/>
            <person name="Sheng W."/>
            <person name="Hou X."/>
            <person name="Wei L."/>
        </authorList>
    </citation>
    <scope>NUCLEOTIDE SEQUENCE</scope>
    <source>
        <strain evidence="1">3651</strain>
        <tissue evidence="1">Leaf</tissue>
    </source>
</reference>
<comment type="caution">
    <text evidence="1">The sequence shown here is derived from an EMBL/GenBank/DDBJ whole genome shotgun (WGS) entry which is preliminary data.</text>
</comment>
<proteinExistence type="predicted"/>
<evidence type="ECO:0008006" key="3">
    <source>
        <dbReference type="Google" id="ProtNLM"/>
    </source>
</evidence>
<reference evidence="1" key="2">
    <citation type="journal article" date="2024" name="Plant">
        <title>Genomic evolution and insights into agronomic trait innovations of Sesamum species.</title>
        <authorList>
            <person name="Miao H."/>
            <person name="Wang L."/>
            <person name="Qu L."/>
            <person name="Liu H."/>
            <person name="Sun Y."/>
            <person name="Le M."/>
            <person name="Wang Q."/>
            <person name="Wei S."/>
            <person name="Zheng Y."/>
            <person name="Lin W."/>
            <person name="Duan Y."/>
            <person name="Cao H."/>
            <person name="Xiong S."/>
            <person name="Wang X."/>
            <person name="Wei L."/>
            <person name="Li C."/>
            <person name="Ma Q."/>
            <person name="Ju M."/>
            <person name="Zhao R."/>
            <person name="Li G."/>
            <person name="Mu C."/>
            <person name="Tian Q."/>
            <person name="Mei H."/>
            <person name="Zhang T."/>
            <person name="Gao T."/>
            <person name="Zhang H."/>
        </authorList>
    </citation>
    <scope>NUCLEOTIDE SEQUENCE</scope>
    <source>
        <strain evidence="1">3651</strain>
    </source>
</reference>
<dbReference type="AlphaFoldDB" id="A0AAE1YVL0"/>
<name>A0AAE1YVL0_9LAMI</name>
<accession>A0AAE1YVL0</accession>
<sequence>MLIIASNGWDADCSMKFNLIDVECILGKELRGEEAQDEVTWHYERRERFLECPVDGCKFAKRGIRVDEGCPSCAEDFEDIRHALLLCSLSRLAWADLANMGDSMETWMRGVNQEFRGGGFRSLPVDLLDVMVASEQTSSRRAGNGGT</sequence>
<protein>
    <recommendedName>
        <fullName evidence="3">Reverse transcriptase zinc-binding domain-containing protein</fullName>
    </recommendedName>
</protein>
<dbReference type="Proteomes" id="UP001293254">
    <property type="component" value="Unassembled WGS sequence"/>
</dbReference>
<evidence type="ECO:0000313" key="2">
    <source>
        <dbReference type="Proteomes" id="UP001293254"/>
    </source>
</evidence>
<evidence type="ECO:0000313" key="1">
    <source>
        <dbReference type="EMBL" id="KAK4437380.1"/>
    </source>
</evidence>
<gene>
    <name evidence="1" type="ORF">Salat_0071900</name>
</gene>